<gene>
    <name evidence="1" type="ORF">BSTOLATCC_MIC65313</name>
</gene>
<evidence type="ECO:0000313" key="1">
    <source>
        <dbReference type="EMBL" id="CAG9336005.1"/>
    </source>
</evidence>
<dbReference type="Proteomes" id="UP001162131">
    <property type="component" value="Unassembled WGS sequence"/>
</dbReference>
<dbReference type="AlphaFoldDB" id="A0AAU9KJR0"/>
<comment type="caution">
    <text evidence="1">The sequence shown here is derived from an EMBL/GenBank/DDBJ whole genome shotgun (WGS) entry which is preliminary data.</text>
</comment>
<name>A0AAU9KJR0_9CILI</name>
<protein>
    <recommendedName>
        <fullName evidence="3">RanBP2-type domain-containing protein</fullName>
    </recommendedName>
</protein>
<organism evidence="1 2">
    <name type="scientific">Blepharisma stoltei</name>
    <dbReference type="NCBI Taxonomy" id="1481888"/>
    <lineage>
        <taxon>Eukaryota</taxon>
        <taxon>Sar</taxon>
        <taxon>Alveolata</taxon>
        <taxon>Ciliophora</taxon>
        <taxon>Postciliodesmatophora</taxon>
        <taxon>Heterotrichea</taxon>
        <taxon>Heterotrichida</taxon>
        <taxon>Blepharismidae</taxon>
        <taxon>Blepharisma</taxon>
    </lineage>
</organism>
<reference evidence="1" key="1">
    <citation type="submission" date="2021-09" db="EMBL/GenBank/DDBJ databases">
        <authorList>
            <consortium name="AG Swart"/>
            <person name="Singh M."/>
            <person name="Singh A."/>
            <person name="Seah K."/>
            <person name="Emmerich C."/>
        </authorList>
    </citation>
    <scope>NUCLEOTIDE SEQUENCE</scope>
    <source>
        <strain evidence="1">ATCC30299</strain>
    </source>
</reference>
<evidence type="ECO:0008006" key="3">
    <source>
        <dbReference type="Google" id="ProtNLM"/>
    </source>
</evidence>
<sequence length="554" mass="63220">MGCECSKTPYSIISDEEKFIEEAEKYLEIHKHKASTLIQKFLSKIKTETASKEQIQKILYFLKLNKKPHSKLYISLKGFGDAIMTESEINLAKTKCTIILLAKDSCEIKAKLLFEAIESGTEINSNKLNTLLDIISTSAIQLVQSAINFSPKGLSAGRAEIYSKKLKQSQPYFTDKLQTLILDGLSKIPKNQFIARISNSNTLKNILSTYGIRSLLFKYYPEALLLVPISQKPDIFYYNYPKVSPNQPRTTLVCKNSHVLKWTNDCPFYYMNTVGSWEIKCKKCNTLFSSSCWHCRECLWDICEKCGLDLNQKAPKLSCTKDHELVWGISNNATFTCKICKNEDKDFEWNCEECNYSVCKDCGEKFGYKATLWPNLCANGHSLTIQSDIQAKYQEKYGKGPICEKCEAEIHEDCYHCNECDFDICKKCSGYINKPLGPHPCFVCTEGHYLRSFHSDTESVCNSCSSQCGFKFYFCQDCGFCLCLTCCSNLYKNITKQCQKICPKGHKLTYNPQVTQRYKENKFLCAITKKPNKNIGSFNCYDCSYDISLISINS</sequence>
<accession>A0AAU9KJR0</accession>
<evidence type="ECO:0000313" key="2">
    <source>
        <dbReference type="Proteomes" id="UP001162131"/>
    </source>
</evidence>
<proteinExistence type="predicted"/>
<keyword evidence="2" id="KW-1185">Reference proteome</keyword>
<dbReference type="EMBL" id="CAJZBQ010000063">
    <property type="protein sequence ID" value="CAG9336005.1"/>
    <property type="molecule type" value="Genomic_DNA"/>
</dbReference>